<name>B1X0E7_CROS5</name>
<gene>
    <name evidence="2" type="ordered locus">cce_1886</name>
</gene>
<dbReference type="HOGENOM" id="CLU_3355701_0_0_3"/>
<dbReference type="EMBL" id="CP000806">
    <property type="protein sequence ID" value="ACB51236.1"/>
    <property type="molecule type" value="Genomic_DNA"/>
</dbReference>
<dbReference type="AlphaFoldDB" id="B1X0E7"/>
<evidence type="ECO:0000256" key="1">
    <source>
        <dbReference type="SAM" id="MobiDB-lite"/>
    </source>
</evidence>
<evidence type="ECO:0000313" key="3">
    <source>
        <dbReference type="Proteomes" id="UP000001203"/>
    </source>
</evidence>
<evidence type="ECO:0000313" key="2">
    <source>
        <dbReference type="EMBL" id="ACB51236.1"/>
    </source>
</evidence>
<accession>B1X0E7</accession>
<feature type="region of interest" description="Disordered" evidence="1">
    <location>
        <begin position="12"/>
        <end position="36"/>
    </location>
</feature>
<reference evidence="2 3" key="1">
    <citation type="journal article" date="2008" name="Proc. Natl. Acad. Sci. U.S.A.">
        <title>The genome of Cyanothece 51142, a unicellular diazotrophic cyanobacterium important in the marine nitrogen cycle.</title>
        <authorList>
            <person name="Welsh E.A."/>
            <person name="Liberton M."/>
            <person name="Stoeckel J."/>
            <person name="Loh T."/>
            <person name="Elvitigala T."/>
            <person name="Wang C."/>
            <person name="Wollam A."/>
            <person name="Fulton R.S."/>
            <person name="Clifton S.W."/>
            <person name="Jacobs J.M."/>
            <person name="Aurora R."/>
            <person name="Ghosh B.K."/>
            <person name="Sherman L.A."/>
            <person name="Smith R.D."/>
            <person name="Wilson R.K."/>
            <person name="Pakrasi H.B."/>
        </authorList>
    </citation>
    <scope>NUCLEOTIDE SEQUENCE [LARGE SCALE GENOMIC DNA]</scope>
    <source>
        <strain evidence="3">ATCC 51142 / BH68</strain>
    </source>
</reference>
<dbReference type="Proteomes" id="UP000001203">
    <property type="component" value="Chromosome circular"/>
</dbReference>
<organism evidence="2 3">
    <name type="scientific">Crocosphaera subtropica (strain ATCC 51142 / BH68)</name>
    <name type="common">Cyanothece sp. (strain ATCC 51142)</name>
    <dbReference type="NCBI Taxonomy" id="43989"/>
    <lineage>
        <taxon>Bacteria</taxon>
        <taxon>Bacillati</taxon>
        <taxon>Cyanobacteriota</taxon>
        <taxon>Cyanophyceae</taxon>
        <taxon>Oscillatoriophycideae</taxon>
        <taxon>Chroococcales</taxon>
        <taxon>Aphanothecaceae</taxon>
        <taxon>Crocosphaera</taxon>
        <taxon>Crocosphaera subtropica</taxon>
    </lineage>
</organism>
<protein>
    <submittedName>
        <fullName evidence="2">Uncharacterized protein</fullName>
    </submittedName>
</protein>
<sequence>MGIGLTGILWSGGNTGFGNGKPCNDEASDDFPLTNS</sequence>
<keyword evidence="3" id="KW-1185">Reference proteome</keyword>
<proteinExistence type="predicted"/>
<dbReference type="KEGG" id="cyt:cce_1886"/>